<accession>I4D9M3</accession>
<dbReference type="Proteomes" id="UP000002892">
    <property type="component" value="Chromosome"/>
</dbReference>
<gene>
    <name evidence="2" type="ordered locus">Desaci_3616</name>
</gene>
<keyword evidence="2" id="KW-0808">Transferase</keyword>
<feature type="domain" description="N-acetyltransferase" evidence="1">
    <location>
        <begin position="26"/>
        <end position="178"/>
    </location>
</feature>
<dbReference type="Gene3D" id="3.40.630.30">
    <property type="match status" value="1"/>
</dbReference>
<name>I4D9M3_DESAJ</name>
<protein>
    <submittedName>
        <fullName evidence="2">Acetyltransferase</fullName>
    </submittedName>
</protein>
<evidence type="ECO:0000313" key="2">
    <source>
        <dbReference type="EMBL" id="AFM42497.1"/>
    </source>
</evidence>
<dbReference type="OrthoDB" id="9782266at2"/>
<dbReference type="KEGG" id="dai:Desaci_3616"/>
<dbReference type="EMBL" id="CP003639">
    <property type="protein sequence ID" value="AFM42497.1"/>
    <property type="molecule type" value="Genomic_DNA"/>
</dbReference>
<dbReference type="SUPFAM" id="SSF55729">
    <property type="entry name" value="Acyl-CoA N-acyltransferases (Nat)"/>
    <property type="match status" value="1"/>
</dbReference>
<sequence>MERDKSMKQGLIAVAGETEHLLIRDSVFLECEELQRMNEASDYLQNWVGWKTPEDYASKTLTEGNLPPGGTRDRFRAKSLYLKQTSKLIGVLELYHGYPQEEVLWIGWLFIHSSFQRRGYAQETVEYLFSEAKKANFKKIRVGVGLKNWPALRFWYRNGFRQLVGIIGDKVYSERTFASIGLEKDV</sequence>
<evidence type="ECO:0000313" key="3">
    <source>
        <dbReference type="Proteomes" id="UP000002892"/>
    </source>
</evidence>
<dbReference type="PROSITE" id="PS51186">
    <property type="entry name" value="GNAT"/>
    <property type="match status" value="1"/>
</dbReference>
<dbReference type="Pfam" id="PF00583">
    <property type="entry name" value="Acetyltransf_1"/>
    <property type="match status" value="1"/>
</dbReference>
<organism evidence="2 3">
    <name type="scientific">Desulfosporosinus acidiphilus (strain DSM 22704 / JCM 16185 / SJ4)</name>
    <dbReference type="NCBI Taxonomy" id="646529"/>
    <lineage>
        <taxon>Bacteria</taxon>
        <taxon>Bacillati</taxon>
        <taxon>Bacillota</taxon>
        <taxon>Clostridia</taxon>
        <taxon>Eubacteriales</taxon>
        <taxon>Desulfitobacteriaceae</taxon>
        <taxon>Desulfosporosinus</taxon>
    </lineage>
</organism>
<keyword evidence="3" id="KW-1185">Reference proteome</keyword>
<dbReference type="InterPro" id="IPR016181">
    <property type="entry name" value="Acyl_CoA_acyltransferase"/>
</dbReference>
<dbReference type="STRING" id="646529.Desaci_3616"/>
<dbReference type="RefSeq" id="WP_014828485.1">
    <property type="nucleotide sequence ID" value="NC_018068.1"/>
</dbReference>
<dbReference type="InterPro" id="IPR000182">
    <property type="entry name" value="GNAT_dom"/>
</dbReference>
<reference evidence="2 3" key="1">
    <citation type="journal article" date="2012" name="J. Bacteriol.">
        <title>Complete genome sequences of Desulfosporosinus orientis DSM765T, Desulfosporosinus youngiae DSM17734T, Desulfosporosinus meridiei DSM13257T, and Desulfosporosinus acidiphilus DSM22704T.</title>
        <authorList>
            <person name="Pester M."/>
            <person name="Brambilla E."/>
            <person name="Alazard D."/>
            <person name="Rattei T."/>
            <person name="Weinmaier T."/>
            <person name="Han J."/>
            <person name="Lucas S."/>
            <person name="Lapidus A."/>
            <person name="Cheng J.F."/>
            <person name="Goodwin L."/>
            <person name="Pitluck S."/>
            <person name="Peters L."/>
            <person name="Ovchinnikova G."/>
            <person name="Teshima H."/>
            <person name="Detter J.C."/>
            <person name="Han C.S."/>
            <person name="Tapia R."/>
            <person name="Land M.L."/>
            <person name="Hauser L."/>
            <person name="Kyrpides N.C."/>
            <person name="Ivanova N.N."/>
            <person name="Pagani I."/>
            <person name="Huntmann M."/>
            <person name="Wei C.L."/>
            <person name="Davenport K.W."/>
            <person name="Daligault H."/>
            <person name="Chain P.S."/>
            <person name="Chen A."/>
            <person name="Mavromatis K."/>
            <person name="Markowitz V."/>
            <person name="Szeto E."/>
            <person name="Mikhailova N."/>
            <person name="Pati A."/>
            <person name="Wagner M."/>
            <person name="Woyke T."/>
            <person name="Ollivier B."/>
            <person name="Klenk H.P."/>
            <person name="Spring S."/>
            <person name="Loy A."/>
        </authorList>
    </citation>
    <scope>NUCLEOTIDE SEQUENCE [LARGE SCALE GENOMIC DNA]</scope>
    <source>
        <strain evidence="3">DSM 22704 / JCM 16185 / SJ4</strain>
    </source>
</reference>
<dbReference type="CDD" id="cd04301">
    <property type="entry name" value="NAT_SF"/>
    <property type="match status" value="1"/>
</dbReference>
<dbReference type="GO" id="GO:0016747">
    <property type="term" value="F:acyltransferase activity, transferring groups other than amino-acyl groups"/>
    <property type="evidence" value="ECO:0007669"/>
    <property type="project" value="InterPro"/>
</dbReference>
<dbReference type="eggNOG" id="COG1670">
    <property type="taxonomic scope" value="Bacteria"/>
</dbReference>
<evidence type="ECO:0000259" key="1">
    <source>
        <dbReference type="PROSITE" id="PS51186"/>
    </source>
</evidence>
<dbReference type="HOGENOM" id="CLU_1560258_0_0_9"/>
<proteinExistence type="predicted"/>
<dbReference type="AlphaFoldDB" id="I4D9M3"/>